<evidence type="ECO:0000313" key="3">
    <source>
        <dbReference type="EMBL" id="ALL69562.1"/>
    </source>
</evidence>
<dbReference type="SUPFAM" id="SSF51905">
    <property type="entry name" value="FAD/NAD(P)-binding domain"/>
    <property type="match status" value="1"/>
</dbReference>
<accession>A0A0P0RLB9</accession>
<dbReference type="InterPro" id="IPR006076">
    <property type="entry name" value="FAD-dep_OxRdtase"/>
</dbReference>
<proteinExistence type="predicted"/>
<dbReference type="GO" id="GO:0016491">
    <property type="term" value="F:oxidoreductase activity"/>
    <property type="evidence" value="ECO:0007669"/>
    <property type="project" value="UniProtKB-KW"/>
</dbReference>
<feature type="domain" description="FAD dependent oxidoreductase" evidence="2">
    <location>
        <begin position="4"/>
        <end position="392"/>
    </location>
</feature>
<dbReference type="AlphaFoldDB" id="A0A0P0RLB9"/>
<evidence type="ECO:0000313" key="4">
    <source>
        <dbReference type="Proteomes" id="UP000019146"/>
    </source>
</evidence>
<dbReference type="SUPFAM" id="SSF54373">
    <property type="entry name" value="FAD-linked reductases, C-terminal domain"/>
    <property type="match status" value="1"/>
</dbReference>
<evidence type="ECO:0000256" key="1">
    <source>
        <dbReference type="ARBA" id="ARBA00023002"/>
    </source>
</evidence>
<dbReference type="EC" id="1.4.99.6" evidence="3"/>
<geneLocation type="plasmid" evidence="4"/>
<protein>
    <submittedName>
        <fullName evidence="3">D-amino acid dehydrogenase small subunit</fullName>
        <ecNumber evidence="3">1.4.99.6</ecNumber>
    </submittedName>
</protein>
<dbReference type="Gene3D" id="3.30.9.10">
    <property type="entry name" value="D-Amino Acid Oxidase, subunit A, domain 2"/>
    <property type="match status" value="1"/>
</dbReference>
<dbReference type="Proteomes" id="UP000019146">
    <property type="component" value="Plasmid unnamed"/>
</dbReference>
<dbReference type="PANTHER" id="PTHR13847">
    <property type="entry name" value="SARCOSINE DEHYDROGENASE-RELATED"/>
    <property type="match status" value="1"/>
</dbReference>
<dbReference type="EMBL" id="CP012748">
    <property type="protein sequence ID" value="ALL69562.1"/>
    <property type="molecule type" value="Genomic_DNA"/>
</dbReference>
<dbReference type="Gene3D" id="3.50.50.60">
    <property type="entry name" value="FAD/NAD(P)-binding domain"/>
    <property type="match status" value="2"/>
</dbReference>
<name>A0A0P0RLB9_9BURK</name>
<dbReference type="GeneID" id="69973121"/>
<dbReference type="InterPro" id="IPR036188">
    <property type="entry name" value="FAD/NAD-bd_sf"/>
</dbReference>
<dbReference type="RefSeq" id="WP_035995740.1">
    <property type="nucleotide sequence ID" value="NZ_CP012748.1"/>
</dbReference>
<evidence type="ECO:0000259" key="2">
    <source>
        <dbReference type="Pfam" id="PF01266"/>
    </source>
</evidence>
<gene>
    <name evidence="3" type="ORF">K788_0004963</name>
</gene>
<organism evidence="3 4">
    <name type="scientific">Paraburkholderia caribensis MBA4</name>
    <dbReference type="NCBI Taxonomy" id="1323664"/>
    <lineage>
        <taxon>Bacteria</taxon>
        <taxon>Pseudomonadati</taxon>
        <taxon>Pseudomonadota</taxon>
        <taxon>Betaproteobacteria</taxon>
        <taxon>Burkholderiales</taxon>
        <taxon>Burkholderiaceae</taxon>
        <taxon>Paraburkholderia</taxon>
    </lineage>
</organism>
<keyword evidence="1 3" id="KW-0560">Oxidoreductase</keyword>
<dbReference type="KEGG" id="bcai:K788_0004963"/>
<reference evidence="3 4" key="1">
    <citation type="journal article" date="2014" name="Genome Announc.">
        <title>Draft Genome Sequence of the Haloacid-Degrading Burkholderia caribensis Strain MBA4.</title>
        <authorList>
            <person name="Pan Y."/>
            <person name="Kong K.F."/>
            <person name="Tsang J.S."/>
        </authorList>
    </citation>
    <scope>NUCLEOTIDE SEQUENCE [LARGE SCALE GENOMIC DNA]</scope>
    <source>
        <strain evidence="3 4">MBA4</strain>
        <plasmid evidence="4">Plasmid</plasmid>
    </source>
</reference>
<keyword evidence="3" id="KW-0614">Plasmid</keyword>
<sequence>MAEIGIVGAGFIGLASAGWLMRDGHRVTLFDPSGVAQGASFGNAGTFAPYGCIPVNNPSVFRDLPRFLLSSESPFRLRWSYLPHVLPWLTRFMISSTRKRYEASAGALAALLAQAQDGYAPLLEERELAKYVRPRECLYLYSSGASFDASRASLNLRKQLGVSFDVLSAAEVRELEPALAPIFERGVLFRDSWHFSDPQGFLLSLHELLAARGLELERKSVSALAPTADGVTLTTDDGTPRRFDHVVVATGARSAKFAAQCGDRVPLDTERGYHVRYRGATQLISRPVGWAERGFYMTPMDDGVRVAGTVELGGFSDVRNRSLLDLLTFSSKRALPGLTQPDSTWLGFRPTLPDGVPVLGRSSDSERVIYAFGHQHLGLTLAGVSGRIVADLVARRAPPLDLSRYAPTRF</sequence>
<dbReference type="GO" id="GO:0005737">
    <property type="term" value="C:cytoplasm"/>
    <property type="evidence" value="ECO:0007669"/>
    <property type="project" value="TreeGrafter"/>
</dbReference>
<dbReference type="Pfam" id="PF01266">
    <property type="entry name" value="DAO"/>
    <property type="match status" value="1"/>
</dbReference>
<dbReference type="PANTHER" id="PTHR13847:SF289">
    <property type="entry name" value="GLYCINE OXIDASE"/>
    <property type="match status" value="1"/>
</dbReference>